<dbReference type="InterPro" id="IPR036390">
    <property type="entry name" value="WH_DNA-bd_sf"/>
</dbReference>
<evidence type="ECO:0000256" key="2">
    <source>
        <dbReference type="ARBA" id="ARBA00023125"/>
    </source>
</evidence>
<dbReference type="EMBL" id="JBDXSU010000004">
    <property type="protein sequence ID" value="MFB5189814.1"/>
    <property type="molecule type" value="Genomic_DNA"/>
</dbReference>
<dbReference type="Proteomes" id="UP001579974">
    <property type="component" value="Unassembled WGS sequence"/>
</dbReference>
<dbReference type="SUPFAM" id="SSF46785">
    <property type="entry name" value="Winged helix' DNA-binding domain"/>
    <property type="match status" value="1"/>
</dbReference>
<dbReference type="Pfam" id="PF07729">
    <property type="entry name" value="FCD"/>
    <property type="match status" value="1"/>
</dbReference>
<proteinExistence type="predicted"/>
<dbReference type="InterPro" id="IPR000524">
    <property type="entry name" value="Tscrpt_reg_HTH_GntR"/>
</dbReference>
<evidence type="ECO:0000313" key="6">
    <source>
        <dbReference type="Proteomes" id="UP001579974"/>
    </source>
</evidence>
<evidence type="ECO:0000259" key="4">
    <source>
        <dbReference type="PROSITE" id="PS50949"/>
    </source>
</evidence>
<comment type="caution">
    <text evidence="5">The sequence shown here is derived from an EMBL/GenBank/DDBJ whole genome shotgun (WGS) entry which is preliminary data.</text>
</comment>
<dbReference type="CDD" id="cd07377">
    <property type="entry name" value="WHTH_GntR"/>
    <property type="match status" value="1"/>
</dbReference>
<dbReference type="RefSeq" id="WP_275476370.1">
    <property type="nucleotide sequence ID" value="NZ_CP162940.1"/>
</dbReference>
<evidence type="ECO:0000256" key="1">
    <source>
        <dbReference type="ARBA" id="ARBA00023015"/>
    </source>
</evidence>
<dbReference type="SUPFAM" id="SSF48008">
    <property type="entry name" value="GntR ligand-binding domain-like"/>
    <property type="match status" value="1"/>
</dbReference>
<dbReference type="Gene3D" id="1.20.120.530">
    <property type="entry name" value="GntR ligand-binding domain-like"/>
    <property type="match status" value="1"/>
</dbReference>
<dbReference type="PANTHER" id="PTHR43537">
    <property type="entry name" value="TRANSCRIPTIONAL REGULATOR, GNTR FAMILY"/>
    <property type="match status" value="1"/>
</dbReference>
<dbReference type="PANTHER" id="PTHR43537:SF47">
    <property type="entry name" value="REGULATORY PROTEIN GNTR HTH"/>
    <property type="match status" value="1"/>
</dbReference>
<dbReference type="InterPro" id="IPR011711">
    <property type="entry name" value="GntR_C"/>
</dbReference>
<dbReference type="PROSITE" id="PS50949">
    <property type="entry name" value="HTH_GNTR"/>
    <property type="match status" value="1"/>
</dbReference>
<feature type="domain" description="HTH gntR-type" evidence="4">
    <location>
        <begin position="8"/>
        <end position="76"/>
    </location>
</feature>
<dbReference type="SMART" id="SM00895">
    <property type="entry name" value="FCD"/>
    <property type="match status" value="1"/>
</dbReference>
<accession>A0ABV5AC29</accession>
<keyword evidence="6" id="KW-1185">Reference proteome</keyword>
<organism evidence="5 6">
    <name type="scientific">Alicyclobacillus fastidiosus</name>
    <dbReference type="NCBI Taxonomy" id="392011"/>
    <lineage>
        <taxon>Bacteria</taxon>
        <taxon>Bacillati</taxon>
        <taxon>Bacillota</taxon>
        <taxon>Bacilli</taxon>
        <taxon>Bacillales</taxon>
        <taxon>Alicyclobacillaceae</taxon>
        <taxon>Alicyclobacillus</taxon>
    </lineage>
</organism>
<dbReference type="Gene3D" id="1.10.10.10">
    <property type="entry name" value="Winged helix-like DNA-binding domain superfamily/Winged helix DNA-binding domain"/>
    <property type="match status" value="1"/>
</dbReference>
<dbReference type="InterPro" id="IPR036388">
    <property type="entry name" value="WH-like_DNA-bd_sf"/>
</dbReference>
<protein>
    <submittedName>
        <fullName evidence="5">FadR/GntR family transcriptional regulator</fullName>
    </submittedName>
</protein>
<dbReference type="PRINTS" id="PR00035">
    <property type="entry name" value="HTHGNTR"/>
</dbReference>
<keyword evidence="1" id="KW-0805">Transcription regulation</keyword>
<name>A0ABV5AC29_9BACL</name>
<evidence type="ECO:0000256" key="3">
    <source>
        <dbReference type="ARBA" id="ARBA00023163"/>
    </source>
</evidence>
<dbReference type="Pfam" id="PF00392">
    <property type="entry name" value="GntR"/>
    <property type="match status" value="1"/>
</dbReference>
<sequence>MLQRTTRLTLVEQIALQMEGLIESGKWEIGMRIPAEPELMAELNVSRNTLREAIRALTHAGLLKTKQGNGTYVCSSSVLGVVLQKRILRSETQQTLEVRHALEREGALLAAQRRTSDEARALLLVLERCEGAVERGDIDGYVTEDIRLHQSVIAASHNDILIELYGHIAETLRDLISSLTRREVGAVYLEVHRQLVEAIVRQDADRAVAAVHHYIAESKAAISGSEREGHEPA</sequence>
<gene>
    <name evidence="5" type="ORF">KKP3000_003203</name>
</gene>
<evidence type="ECO:0000313" key="5">
    <source>
        <dbReference type="EMBL" id="MFB5189814.1"/>
    </source>
</evidence>
<reference evidence="5 6" key="1">
    <citation type="journal article" date="2024" name="Int. J. Mol. Sci.">
        <title>Exploration of Alicyclobacillus spp. Genome in Search of Antibiotic Resistance.</title>
        <authorList>
            <person name="Bucka-Kolendo J."/>
            <person name="Kiousi D.E."/>
            <person name="Dekowska A."/>
            <person name="Mikolajczuk-Szczyrba A."/>
            <person name="Karadedos D.M."/>
            <person name="Michael P."/>
            <person name="Galanis A."/>
            <person name="Sokolowska B."/>
        </authorList>
    </citation>
    <scope>NUCLEOTIDE SEQUENCE [LARGE SCALE GENOMIC DNA]</scope>
    <source>
        <strain evidence="5 6">KKP 3000</strain>
    </source>
</reference>
<dbReference type="SMART" id="SM00345">
    <property type="entry name" value="HTH_GNTR"/>
    <property type="match status" value="1"/>
</dbReference>
<keyword evidence="3" id="KW-0804">Transcription</keyword>
<dbReference type="InterPro" id="IPR008920">
    <property type="entry name" value="TF_FadR/GntR_C"/>
</dbReference>
<keyword evidence="2" id="KW-0238">DNA-binding</keyword>